<gene>
    <name evidence="2" type="ORF">TNCV_844491</name>
</gene>
<protein>
    <submittedName>
        <fullName evidence="2">Uncharacterized protein</fullName>
    </submittedName>
</protein>
<dbReference type="Proteomes" id="UP000887159">
    <property type="component" value="Unassembled WGS sequence"/>
</dbReference>
<evidence type="ECO:0000313" key="3">
    <source>
        <dbReference type="Proteomes" id="UP000887159"/>
    </source>
</evidence>
<sequence>MGDFSLKNKPRSGRPSGVSDEVLPSMIRANPTFISTEVGFKIGIPPTTVLDYIKCLVPCPYSLFGCQTYKAKKEIEGQSFDICSSNFARHKERCHF</sequence>
<evidence type="ECO:0000313" key="2">
    <source>
        <dbReference type="EMBL" id="GFY34750.1"/>
    </source>
</evidence>
<proteinExistence type="predicted"/>
<evidence type="ECO:0000256" key="1">
    <source>
        <dbReference type="SAM" id="MobiDB-lite"/>
    </source>
</evidence>
<feature type="region of interest" description="Disordered" evidence="1">
    <location>
        <begin position="1"/>
        <end position="21"/>
    </location>
</feature>
<reference evidence="2" key="1">
    <citation type="submission" date="2020-08" db="EMBL/GenBank/DDBJ databases">
        <title>Multicomponent nature underlies the extraordinary mechanical properties of spider dragline silk.</title>
        <authorList>
            <person name="Kono N."/>
            <person name="Nakamura H."/>
            <person name="Mori M."/>
            <person name="Yoshida Y."/>
            <person name="Ohtoshi R."/>
            <person name="Malay A.D."/>
            <person name="Moran D.A.P."/>
            <person name="Tomita M."/>
            <person name="Numata K."/>
            <person name="Arakawa K."/>
        </authorList>
    </citation>
    <scope>NUCLEOTIDE SEQUENCE</scope>
</reference>
<organism evidence="2 3">
    <name type="scientific">Trichonephila clavipes</name>
    <name type="common">Golden silk orbweaver</name>
    <name type="synonym">Nephila clavipes</name>
    <dbReference type="NCBI Taxonomy" id="2585209"/>
    <lineage>
        <taxon>Eukaryota</taxon>
        <taxon>Metazoa</taxon>
        <taxon>Ecdysozoa</taxon>
        <taxon>Arthropoda</taxon>
        <taxon>Chelicerata</taxon>
        <taxon>Arachnida</taxon>
        <taxon>Araneae</taxon>
        <taxon>Araneomorphae</taxon>
        <taxon>Entelegynae</taxon>
        <taxon>Araneoidea</taxon>
        <taxon>Nephilidae</taxon>
        <taxon>Trichonephila</taxon>
    </lineage>
</organism>
<comment type="caution">
    <text evidence="2">The sequence shown here is derived from an EMBL/GenBank/DDBJ whole genome shotgun (WGS) entry which is preliminary data.</text>
</comment>
<accession>A0A8X6WH90</accession>
<name>A0A8X6WH90_TRICX</name>
<dbReference type="AlphaFoldDB" id="A0A8X6WH90"/>
<keyword evidence="3" id="KW-1185">Reference proteome</keyword>
<dbReference type="EMBL" id="BMAU01021428">
    <property type="protein sequence ID" value="GFY34750.1"/>
    <property type="molecule type" value="Genomic_DNA"/>
</dbReference>